<dbReference type="InterPro" id="IPR001119">
    <property type="entry name" value="SLH_dom"/>
</dbReference>
<dbReference type="Pfam" id="PF00395">
    <property type="entry name" value="SLH"/>
    <property type="match status" value="3"/>
</dbReference>
<feature type="domain" description="SLH" evidence="3">
    <location>
        <begin position="1392"/>
        <end position="1446"/>
    </location>
</feature>
<dbReference type="SUPFAM" id="SSF49373">
    <property type="entry name" value="Invasin/intimin cell-adhesion fragments"/>
    <property type="match status" value="1"/>
</dbReference>
<dbReference type="Gene3D" id="2.60.220.30">
    <property type="match status" value="1"/>
</dbReference>
<dbReference type="Pfam" id="PF16403">
    <property type="entry name" value="Bact_surface_Ig-like"/>
    <property type="match status" value="1"/>
</dbReference>
<dbReference type="Gene3D" id="2.60.120.260">
    <property type="entry name" value="Galactose-binding domain-like"/>
    <property type="match status" value="1"/>
</dbReference>
<dbReference type="SUPFAM" id="SSF51126">
    <property type="entry name" value="Pectin lyase-like"/>
    <property type="match status" value="1"/>
</dbReference>
<feature type="domain" description="F5/8 type C" evidence="2">
    <location>
        <begin position="29"/>
        <end position="181"/>
    </location>
</feature>
<comment type="caution">
    <text evidence="4">The sequence shown here is derived from an EMBL/GenBank/DDBJ whole genome shotgun (WGS) entry which is preliminary data.</text>
</comment>
<dbReference type="SUPFAM" id="SSF49785">
    <property type="entry name" value="Galactose-binding domain-like"/>
    <property type="match status" value="1"/>
</dbReference>
<dbReference type="PANTHER" id="PTHR43308">
    <property type="entry name" value="OUTER MEMBRANE PROTEIN ALPHA-RELATED"/>
    <property type="match status" value="1"/>
</dbReference>
<organism evidence="4 5">
    <name type="scientific">Paenibacillus foliorum</name>
    <dbReference type="NCBI Taxonomy" id="2654974"/>
    <lineage>
        <taxon>Bacteria</taxon>
        <taxon>Bacillati</taxon>
        <taxon>Bacillota</taxon>
        <taxon>Bacilli</taxon>
        <taxon>Bacillales</taxon>
        <taxon>Paenibacillaceae</taxon>
        <taxon>Paenibacillus</taxon>
    </lineage>
</organism>
<dbReference type="InterPro" id="IPR032179">
    <property type="entry name" value="Cry22Aa_Ig-like"/>
</dbReference>
<dbReference type="InterPro" id="IPR051465">
    <property type="entry name" value="Cell_Envelope_Struct_Comp"/>
</dbReference>
<dbReference type="Gene3D" id="2.60.40.3440">
    <property type="match status" value="1"/>
</dbReference>
<feature type="domain" description="SLH" evidence="3">
    <location>
        <begin position="1337"/>
        <end position="1391"/>
    </location>
</feature>
<dbReference type="InterPro" id="IPR008964">
    <property type="entry name" value="Invasin/intimin_cell_adhesion"/>
</dbReference>
<gene>
    <name evidence="4" type="ORF">GC093_31415</name>
</gene>
<name>A0A972K457_9BACL</name>
<dbReference type="PANTHER" id="PTHR43308:SF5">
    <property type="entry name" value="S-LAYER PROTEIN _ PEPTIDOGLYCAN ENDO-BETA-N-ACETYLGLUCOSAMINIDASE"/>
    <property type="match status" value="1"/>
</dbReference>
<reference evidence="4" key="1">
    <citation type="submission" date="2019-10" db="EMBL/GenBank/DDBJ databases">
        <title>Description of Paenibacillus glebae sp. nov.</title>
        <authorList>
            <person name="Carlier A."/>
            <person name="Qi S."/>
        </authorList>
    </citation>
    <scope>NUCLEOTIDE SEQUENCE</scope>
    <source>
        <strain evidence="4">LMG 31456</strain>
    </source>
</reference>
<keyword evidence="5" id="KW-1185">Reference proteome</keyword>
<dbReference type="Proteomes" id="UP000641588">
    <property type="component" value="Unassembled WGS sequence"/>
</dbReference>
<dbReference type="Gene3D" id="2.60.40.10">
    <property type="entry name" value="Immunoglobulins"/>
    <property type="match status" value="1"/>
</dbReference>
<sequence length="1446" mass="154804">MGNSKEKNRMKYKQTISAWLILVLTVTLCLPAGLVFQTDTANAATANLVKNKAYTKSSDIAAGRADKAIDGDTATYWQPTSADRRDDQKVWLQIDLGNNEKFDQFDLDFKENPVSMTGYKIEYSTNGSSWSVAYDQSVTPGSTPDQAATFPEVTGRYIKLTISLNNTAALDPNFQINEFAVYYSHGPQLNDNVLKSVYFSSPPNRIYLSDEAISMSTNDVLQLGLNGEMKNGTPANLSTATVNLTSSKPTVASVDPTGKVVALQAGVSQIIGTASLNGVSQTTRVLLDVYDPAVLVVNAVLNHPTMKQEIGQPALLSQGDSYPSVTVNVYKNVTISGEVVLNSNQTIVPLPETVMLSGTAKQIQIPGIAQQPGLYQIRLKVKEEGKPLVYDSFYFTVLDPLVNRTGQSSIAFPGADGNLDYVSDYKGNRIIDFSNAGYMGGGVKLPDVQARVAIEPGEGDDTQRIQDAINQVSAMPLSADGFRGAVLLKKGKYEVGGPLTIKASGVVLRGEGQGEDGTILFATGKVKRTVLTVGGASGPQLLQETATPVTDLFVPSGARSFHLEAAGQFKVGDKIMVSRIGNDRWIHNIEMDQIVDRPGAGDATQQWPPFDLNFDRIITGIEGNVVTVDAPIANSIERRWGGALLIKYDDTDRIEQVGIENMRVDSEFDKSKTAILSGSVTPTLNGQTYYSDDNHAWIFAALDSVKNAWMRDVTAYHLGHSLVTVGRSAKWVTVQDSKVLDMVSVIVGGNRYGISLSGQLALVQRIYTETARHAFLVDSRVQGPNVFLNSEAKIEHSTSEPHHRWSVGGLYDNVKASMAIVDRGWLGSGHGWSGANYVAWNSEGLLSAQQPPTAQNYVIGHKGTKAKPFLPNSDDLRPRTDAFWDQYDQPVLTQSLYLKQLEERLGAAAVQNIEKTRVGGGLLDIPNDKPVAGNSELTTPANTAVVGTLTASDAIGDPLTYSIVSNGKKGNAVVTDRIYGSVTDQVTGTITNYVYGSVTYTPKQGAFGMDTFTFKANDGIEDSDVSTVTVHIVDTILPVIKLNGEASVSLTVGGTYTELGATATDNVGIAGDVVITGTVNTGVIGTYTLQYNVKDLAGNAAVEVTRTVIVKPAVRGNSGHSTTSEGNASSNPGNTITINASKGGTDSIKGVDIQFPAGVMDGNFKVTVEPLKDTSATPVEAGTKLVSEVFSITKDKDGNFNKLVTITLPFDKSTIDPSKVELAVYWFNENTKKWIKLDNIKVDLTNGKVSGDTMHFTKFAVLATAKADEAAVKSVVNLTDISGHWAEQSIQRLVSLGAINGYSDNSFKPNSRITRAEFVAILVKAFKLEKSEGQSFADTKTHWASDAIAKAVSAGIVTGYSVDRFGPDDSITREQMALMVTRAAGIKPGTGAVSFTDSGQISGWAQSAVAAVQEKGVIAGYSDGSFKPQNLATRAEAVTVIVKSLK</sequence>
<dbReference type="InterPro" id="IPR013783">
    <property type="entry name" value="Ig-like_fold"/>
</dbReference>
<accession>A0A972K457</accession>
<proteinExistence type="predicted"/>
<feature type="compositionally biased region" description="Polar residues" evidence="1">
    <location>
        <begin position="1118"/>
        <end position="1141"/>
    </location>
</feature>
<evidence type="ECO:0000259" key="3">
    <source>
        <dbReference type="PROSITE" id="PS51272"/>
    </source>
</evidence>
<evidence type="ECO:0000256" key="1">
    <source>
        <dbReference type="SAM" id="MobiDB-lite"/>
    </source>
</evidence>
<feature type="domain" description="SLH" evidence="3">
    <location>
        <begin position="1273"/>
        <end position="1336"/>
    </location>
</feature>
<evidence type="ECO:0000313" key="4">
    <source>
        <dbReference type="EMBL" id="NOU97705.1"/>
    </source>
</evidence>
<protein>
    <submittedName>
        <fullName evidence="4">DUF5011 domain-containing protein</fullName>
    </submittedName>
</protein>
<dbReference type="InterPro" id="IPR011050">
    <property type="entry name" value="Pectin_lyase_fold/virulence"/>
</dbReference>
<dbReference type="EMBL" id="WHOD01000121">
    <property type="protein sequence ID" value="NOU97705.1"/>
    <property type="molecule type" value="Genomic_DNA"/>
</dbReference>
<feature type="region of interest" description="Disordered" evidence="1">
    <location>
        <begin position="1115"/>
        <end position="1141"/>
    </location>
</feature>
<dbReference type="InterPro" id="IPR000421">
    <property type="entry name" value="FA58C"/>
</dbReference>
<dbReference type="Pfam" id="PF00754">
    <property type="entry name" value="F5_F8_type_C"/>
    <property type="match status" value="1"/>
</dbReference>
<evidence type="ECO:0000259" key="2">
    <source>
        <dbReference type="PROSITE" id="PS50022"/>
    </source>
</evidence>
<dbReference type="PROSITE" id="PS50022">
    <property type="entry name" value="FA58C_3"/>
    <property type="match status" value="1"/>
</dbReference>
<dbReference type="Pfam" id="PF17963">
    <property type="entry name" value="Big_9"/>
    <property type="match status" value="1"/>
</dbReference>
<evidence type="ECO:0000313" key="5">
    <source>
        <dbReference type="Proteomes" id="UP000641588"/>
    </source>
</evidence>
<dbReference type="Gene3D" id="2.60.40.1080">
    <property type="match status" value="1"/>
</dbReference>
<dbReference type="PROSITE" id="PS51272">
    <property type="entry name" value="SLH"/>
    <property type="match status" value="3"/>
</dbReference>
<dbReference type="InterPro" id="IPR008979">
    <property type="entry name" value="Galactose-bd-like_sf"/>
</dbReference>